<sequence>MDPIPTGHQLHGLTITKGIEYRGTNLPHRLRTKLPFCKPWIERIHVKRKFGQMDAHEVSFGSYEWGRFATRAKMEPRVLRWPRCDTPLVTV</sequence>
<organism evidence="1 2">
    <name type="scientific">Thanatephorus cucumeris (strain AG1-IA)</name>
    <name type="common">Rice sheath blight fungus</name>
    <name type="synonym">Rhizoctonia solani</name>
    <dbReference type="NCBI Taxonomy" id="983506"/>
    <lineage>
        <taxon>Eukaryota</taxon>
        <taxon>Fungi</taxon>
        <taxon>Dikarya</taxon>
        <taxon>Basidiomycota</taxon>
        <taxon>Agaricomycotina</taxon>
        <taxon>Agaricomycetes</taxon>
        <taxon>Cantharellales</taxon>
        <taxon>Ceratobasidiaceae</taxon>
        <taxon>Rhizoctonia</taxon>
        <taxon>Rhizoctonia solani AG-1</taxon>
    </lineage>
</organism>
<accession>L8WMM6</accession>
<evidence type="ECO:0000313" key="1">
    <source>
        <dbReference type="EMBL" id="ELU38032.1"/>
    </source>
</evidence>
<name>L8WMM6_THACA</name>
<reference evidence="1 2" key="1">
    <citation type="journal article" date="2013" name="Nat. Commun.">
        <title>The evolution and pathogenic mechanisms of the rice sheath blight pathogen.</title>
        <authorList>
            <person name="Zheng A."/>
            <person name="Lin R."/>
            <person name="Xu L."/>
            <person name="Qin P."/>
            <person name="Tang C."/>
            <person name="Ai P."/>
            <person name="Zhang D."/>
            <person name="Liu Y."/>
            <person name="Sun Z."/>
            <person name="Feng H."/>
            <person name="Wang Y."/>
            <person name="Chen Y."/>
            <person name="Liang X."/>
            <person name="Fu R."/>
            <person name="Li Q."/>
            <person name="Zhang J."/>
            <person name="Yu X."/>
            <person name="Xie Z."/>
            <person name="Ding L."/>
            <person name="Guan P."/>
            <person name="Tang J."/>
            <person name="Liang Y."/>
            <person name="Wang S."/>
            <person name="Deng Q."/>
            <person name="Li S."/>
            <person name="Zhu J."/>
            <person name="Wang L."/>
            <person name="Liu H."/>
            <person name="Li P."/>
        </authorList>
    </citation>
    <scope>NUCLEOTIDE SEQUENCE [LARGE SCALE GENOMIC DNA]</scope>
    <source>
        <strain evidence="2">AG-1 IA</strain>
    </source>
</reference>
<evidence type="ECO:0000313" key="2">
    <source>
        <dbReference type="Proteomes" id="UP000011668"/>
    </source>
</evidence>
<dbReference type="AlphaFoldDB" id="L8WMM6"/>
<keyword evidence="2" id="KW-1185">Reference proteome</keyword>
<protein>
    <submittedName>
        <fullName evidence="1">Uncharacterized protein</fullName>
    </submittedName>
</protein>
<gene>
    <name evidence="1" type="ORF">AG1IA_07938</name>
</gene>
<comment type="caution">
    <text evidence="1">The sequence shown here is derived from an EMBL/GenBank/DDBJ whole genome shotgun (WGS) entry which is preliminary data.</text>
</comment>
<dbReference type="EMBL" id="AFRT01002295">
    <property type="protein sequence ID" value="ELU38032.1"/>
    <property type="molecule type" value="Genomic_DNA"/>
</dbReference>
<dbReference type="HOGENOM" id="CLU_2428585_0_0_1"/>
<proteinExistence type="predicted"/>
<dbReference type="Proteomes" id="UP000011668">
    <property type="component" value="Unassembled WGS sequence"/>
</dbReference>